<dbReference type="Proteomes" id="UP000198211">
    <property type="component" value="Unassembled WGS sequence"/>
</dbReference>
<name>A0A225WIR0_9STRA</name>
<dbReference type="OrthoDB" id="128966at2759"/>
<evidence type="ECO:0000256" key="1">
    <source>
        <dbReference type="SAM" id="MobiDB-lite"/>
    </source>
</evidence>
<feature type="region of interest" description="Disordered" evidence="1">
    <location>
        <begin position="1"/>
        <end position="38"/>
    </location>
</feature>
<evidence type="ECO:0000313" key="2">
    <source>
        <dbReference type="EMBL" id="OWZ16897.1"/>
    </source>
</evidence>
<feature type="compositionally biased region" description="Polar residues" evidence="1">
    <location>
        <begin position="26"/>
        <end position="38"/>
    </location>
</feature>
<evidence type="ECO:0000313" key="3">
    <source>
        <dbReference type="Proteomes" id="UP000198211"/>
    </source>
</evidence>
<feature type="region of interest" description="Disordered" evidence="1">
    <location>
        <begin position="194"/>
        <end position="214"/>
    </location>
</feature>
<organism evidence="2 3">
    <name type="scientific">Phytophthora megakarya</name>
    <dbReference type="NCBI Taxonomy" id="4795"/>
    <lineage>
        <taxon>Eukaryota</taxon>
        <taxon>Sar</taxon>
        <taxon>Stramenopiles</taxon>
        <taxon>Oomycota</taxon>
        <taxon>Peronosporomycetes</taxon>
        <taxon>Peronosporales</taxon>
        <taxon>Peronosporaceae</taxon>
        <taxon>Phytophthora</taxon>
    </lineage>
</organism>
<keyword evidence="3" id="KW-1185">Reference proteome</keyword>
<reference evidence="3" key="1">
    <citation type="submission" date="2017-03" db="EMBL/GenBank/DDBJ databases">
        <title>Phytopthora megakarya and P. palmivora, two closely related causual agents of cacao black pod achieved similar genome size and gene model numbers by different mechanisms.</title>
        <authorList>
            <person name="Ali S."/>
            <person name="Shao J."/>
            <person name="Larry D.J."/>
            <person name="Kronmiller B."/>
            <person name="Shen D."/>
            <person name="Strem M.D."/>
            <person name="Melnick R.L."/>
            <person name="Guiltinan M.J."/>
            <person name="Tyler B.M."/>
            <person name="Meinhardt L.W."/>
            <person name="Bailey B.A."/>
        </authorList>
    </citation>
    <scope>NUCLEOTIDE SEQUENCE [LARGE SCALE GENOMIC DNA]</scope>
    <source>
        <strain evidence="3">zdho120</strain>
    </source>
</reference>
<protein>
    <submittedName>
        <fullName evidence="2">Uncharacterized protein</fullName>
    </submittedName>
</protein>
<accession>A0A225WIR0</accession>
<sequence length="345" mass="38038">MSNEIASSNRRKESEVQRGEAPSRISRPSVSASGSRGTFSCRRWRLLSGKPSKDDDTLLSTRKSSFIAGMVQRPTIAAVDSNDWATAATPFAAFLPRDTMTPITSRKSVAAAVLTSAVPSENAKKFEREMVICERKHVKAMGRMTTKVYRSKSAKGDRSELSKVHKNREKDVMKSQIYLPVLRHEQTGGVLDVSSRGSKVAVHTSPRHKKAPQDMTVTELPECMAGMKLLSSQLDELRAGLALSSRDHEIYESTMELWCPPQLQRSTKKTCSQTDSSSSSIETLLLRVLERPEPCLDGYEADQEESITESCGDSSKPLGSTCAHSSKSDLLYLLTTLDSSPQDEF</sequence>
<dbReference type="EMBL" id="NBNE01000850">
    <property type="protein sequence ID" value="OWZ16897.1"/>
    <property type="molecule type" value="Genomic_DNA"/>
</dbReference>
<dbReference type="AlphaFoldDB" id="A0A225WIR0"/>
<gene>
    <name evidence="2" type="ORF">PHMEG_0009244</name>
</gene>
<comment type="caution">
    <text evidence="2">The sequence shown here is derived from an EMBL/GenBank/DDBJ whole genome shotgun (WGS) entry which is preliminary data.</text>
</comment>
<proteinExistence type="predicted"/>